<proteinExistence type="predicted"/>
<dbReference type="AlphaFoldDB" id="A0A1S8A631"/>
<reference evidence="2" key="1">
    <citation type="submission" date="2016-03" db="EMBL/GenBank/DDBJ databases">
        <title>Draft genome sequence of Rosellinia necatrix.</title>
        <authorList>
            <person name="Kanematsu S."/>
        </authorList>
    </citation>
    <scope>NUCLEOTIDE SEQUENCE [LARGE SCALE GENOMIC DNA]</scope>
    <source>
        <strain evidence="2">W97</strain>
    </source>
</reference>
<keyword evidence="1" id="KW-0732">Signal</keyword>
<evidence type="ECO:0000313" key="2">
    <source>
        <dbReference type="EMBL" id="GAW25546.1"/>
    </source>
</evidence>
<gene>
    <name evidence="2" type="ORF">SAMD00023353_0802530</name>
</gene>
<name>A0A1S8A631_ROSNE</name>
<organism evidence="2">
    <name type="scientific">Rosellinia necatrix</name>
    <name type="common">White root-rot fungus</name>
    <dbReference type="NCBI Taxonomy" id="77044"/>
    <lineage>
        <taxon>Eukaryota</taxon>
        <taxon>Fungi</taxon>
        <taxon>Dikarya</taxon>
        <taxon>Ascomycota</taxon>
        <taxon>Pezizomycotina</taxon>
        <taxon>Sordariomycetes</taxon>
        <taxon>Xylariomycetidae</taxon>
        <taxon>Xylariales</taxon>
        <taxon>Xylariaceae</taxon>
        <taxon>Rosellinia</taxon>
    </lineage>
</organism>
<protein>
    <submittedName>
        <fullName evidence="2">Uncharacterized protein</fullName>
    </submittedName>
</protein>
<dbReference type="Proteomes" id="UP000054516">
    <property type="component" value="Unassembled WGS sequence"/>
</dbReference>
<feature type="signal peptide" evidence="1">
    <location>
        <begin position="1"/>
        <end position="24"/>
    </location>
</feature>
<feature type="chain" id="PRO_5012458865" evidence="1">
    <location>
        <begin position="25"/>
        <end position="83"/>
    </location>
</feature>
<dbReference type="EMBL" id="DF977453">
    <property type="protein sequence ID" value="GAW25546.1"/>
    <property type="molecule type" value="Genomic_DNA"/>
</dbReference>
<accession>A0A1S8A631</accession>
<keyword evidence="3" id="KW-1185">Reference proteome</keyword>
<evidence type="ECO:0000256" key="1">
    <source>
        <dbReference type="SAM" id="SignalP"/>
    </source>
</evidence>
<evidence type="ECO:0000313" key="3">
    <source>
        <dbReference type="Proteomes" id="UP000054516"/>
    </source>
</evidence>
<sequence length="83" mass="8907">MQMTLRNPPFLLLILLLLPPPCVGIAAQMQAGGYDGECVQSMSDEVAIPVYLRPPEATEISSSDKPLPFDAIPYVAGRPPARA</sequence>